<proteinExistence type="predicted"/>
<accession>A0A2X4RBT0</accession>
<evidence type="ECO:0000313" key="5">
    <source>
        <dbReference type="Proteomes" id="UP000594905"/>
    </source>
</evidence>
<evidence type="ECO:0000313" key="3">
    <source>
        <dbReference type="EMBL" id="SQH99431.1"/>
    </source>
</evidence>
<dbReference type="Proteomes" id="UP000249264">
    <property type="component" value="Chromosome 1"/>
</dbReference>
<keyword evidence="1" id="KW-0472">Membrane</keyword>
<dbReference type="Proteomes" id="UP000594905">
    <property type="component" value="Chromosome"/>
</dbReference>
<reference evidence="2 5" key="2">
    <citation type="submission" date="2020-12" db="EMBL/GenBank/DDBJ databases">
        <title>FDA dAtabase for Regulatory Grade micrObial Sequences (FDA-ARGOS): Supporting development and validation of Infectious Disease Dx tests.</title>
        <authorList>
            <person name="Sproer C."/>
            <person name="Gronow S."/>
            <person name="Severitt S."/>
            <person name="Schroder I."/>
            <person name="Tallon L."/>
            <person name="Sadzewicz L."/>
            <person name="Zhao X."/>
            <person name="Boylan J."/>
            <person name="Ott S."/>
            <person name="Bowen H."/>
            <person name="Vavikolanu K."/>
            <person name="Mehta A."/>
            <person name="Aluvathingal J."/>
            <person name="Nadendla S."/>
            <person name="Lowell S."/>
            <person name="Myers T."/>
            <person name="Yan Y."/>
            <person name="Sichtig H."/>
        </authorList>
    </citation>
    <scope>NUCLEOTIDE SEQUENCE [LARGE SCALE GENOMIC DNA]</scope>
    <source>
        <strain evidence="2 5">FDAARGOS_894</strain>
    </source>
</reference>
<dbReference type="AlphaFoldDB" id="A0A2X4RBT0"/>
<evidence type="ECO:0000313" key="2">
    <source>
        <dbReference type="EMBL" id="QPS59279.1"/>
    </source>
</evidence>
<keyword evidence="1" id="KW-0812">Transmembrane</keyword>
<dbReference type="GeneID" id="70784414"/>
<evidence type="ECO:0000256" key="1">
    <source>
        <dbReference type="SAM" id="Phobius"/>
    </source>
</evidence>
<keyword evidence="1" id="KW-1133">Transmembrane helix</keyword>
<organism evidence="3 4">
    <name type="scientific">Corynebacterium minutissimum</name>
    <dbReference type="NCBI Taxonomy" id="38301"/>
    <lineage>
        <taxon>Bacteria</taxon>
        <taxon>Bacillati</taxon>
        <taxon>Actinomycetota</taxon>
        <taxon>Actinomycetes</taxon>
        <taxon>Mycobacteriales</taxon>
        <taxon>Corynebacteriaceae</taxon>
        <taxon>Corynebacterium</taxon>
    </lineage>
</organism>
<evidence type="ECO:0008006" key="6">
    <source>
        <dbReference type="Google" id="ProtNLM"/>
    </source>
</evidence>
<dbReference type="EMBL" id="LS483460">
    <property type="protein sequence ID" value="SQH99431.1"/>
    <property type="molecule type" value="Genomic_DNA"/>
</dbReference>
<reference evidence="3 4" key="1">
    <citation type="submission" date="2018-06" db="EMBL/GenBank/DDBJ databases">
        <authorList>
            <consortium name="Pathogen Informatics"/>
            <person name="Doyle S."/>
        </authorList>
    </citation>
    <scope>NUCLEOTIDE SEQUENCE [LARGE SCALE GENOMIC DNA]</scope>
    <source>
        <strain evidence="3 4">NCTC10288</strain>
    </source>
</reference>
<evidence type="ECO:0000313" key="4">
    <source>
        <dbReference type="Proteomes" id="UP000249264"/>
    </source>
</evidence>
<sequence>MLIGALVLAFVAFLAFVNYILTAADWSLYLLFISAGVGIILFIADTVVKIRRKHDK</sequence>
<keyword evidence="5" id="KW-1185">Reference proteome</keyword>
<feature type="transmembrane region" description="Helical" evidence="1">
    <location>
        <begin position="27"/>
        <end position="48"/>
    </location>
</feature>
<dbReference type="EMBL" id="CP065689">
    <property type="protein sequence ID" value="QPS59279.1"/>
    <property type="molecule type" value="Genomic_DNA"/>
</dbReference>
<dbReference type="KEGG" id="cmin:NCTC10288_00821"/>
<name>A0A2X4RBT0_9CORY</name>
<protein>
    <recommendedName>
        <fullName evidence="6">Zinc-binding dehydrogenase</fullName>
    </recommendedName>
</protein>
<dbReference type="RefSeq" id="WP_039676076.1">
    <property type="nucleotide sequence ID" value="NZ_CP065689.1"/>
</dbReference>
<gene>
    <name evidence="2" type="ORF">I6G51_10325</name>
    <name evidence="3" type="ORF">NCTC10288_00821</name>
</gene>